<sequence length="407" mass="46774">MASLNPDTDWYDQMNSILSRVDERITVMKEKISSPGKFSKRGEVRERMHESVLDPPTLPLQTTHLQQPSPPSSSVVHWTDLAALQTQLKIQNQAIESLSQKLREMEREKESQKCHIQTLQEEVYRLREKEEMRQSPGVDRRTEQWRREVGHELSSLRGHISRAVLLGNPEESFGSKLCREEIENLQREVDSLKTRLRRHEEDAFHQQTETRRRFEDSFKVRLLFHMGQTYTPVNKFLFFQTLDELTDNCRTQSSELVKTVSQYSQTKEEVRQIRAIVSELKEEVRCSARDRGPVSRQTFPSSSFHGIAEHPNHTCTLDLGASLLPQRHGGEVRVKEVASDSEDSSLTPSLAEVSSDDLSWLDDRDPALRPSQAGLKLFGSDLEEENADLLDNARDPDLSSDLDLDDL</sequence>
<feature type="coiled-coil region" evidence="1">
    <location>
        <begin position="81"/>
        <end position="122"/>
    </location>
</feature>
<keyword evidence="4" id="KW-1185">Reference proteome</keyword>
<dbReference type="InterPro" id="IPR039284">
    <property type="entry name" value="CCDC159/163"/>
</dbReference>
<evidence type="ECO:0000313" key="4">
    <source>
        <dbReference type="Proteomes" id="UP000324091"/>
    </source>
</evidence>
<dbReference type="PANTHER" id="PTHR34533:SF3">
    <property type="entry name" value="BICD FAMILY-LIKE CARGO ADAPTER 2"/>
    <property type="match status" value="1"/>
</dbReference>
<feature type="compositionally biased region" description="Acidic residues" evidence="2">
    <location>
        <begin position="398"/>
        <end position="407"/>
    </location>
</feature>
<dbReference type="AlphaFoldDB" id="A0A5C6MU56"/>
<proteinExistence type="predicted"/>
<gene>
    <name evidence="3" type="ORF">D4764_07G0004000</name>
</gene>
<protein>
    <submittedName>
        <fullName evidence="3">Uncharacterized protein</fullName>
    </submittedName>
</protein>
<comment type="caution">
    <text evidence="3">The sequence shown here is derived from an EMBL/GenBank/DDBJ whole genome shotgun (WGS) entry which is preliminary data.</text>
</comment>
<dbReference type="Proteomes" id="UP000324091">
    <property type="component" value="Chromosome 7"/>
</dbReference>
<feature type="region of interest" description="Disordered" evidence="2">
    <location>
        <begin position="387"/>
        <end position="407"/>
    </location>
</feature>
<accession>A0A5C6MU56</accession>
<name>A0A5C6MU56_9TELE</name>
<dbReference type="PANTHER" id="PTHR34533">
    <property type="entry name" value="TRANSMEMBRANE PROTEIN CCDC163"/>
    <property type="match status" value="1"/>
</dbReference>
<evidence type="ECO:0000256" key="1">
    <source>
        <dbReference type="SAM" id="Coils"/>
    </source>
</evidence>
<reference evidence="3 4" key="1">
    <citation type="submission" date="2019-04" db="EMBL/GenBank/DDBJ databases">
        <title>Chromosome genome assembly for Takifugu flavidus.</title>
        <authorList>
            <person name="Xiao S."/>
        </authorList>
    </citation>
    <scope>NUCLEOTIDE SEQUENCE [LARGE SCALE GENOMIC DNA]</scope>
    <source>
        <strain evidence="3">HTHZ2018</strain>
        <tissue evidence="3">Muscle</tissue>
    </source>
</reference>
<keyword evidence="1" id="KW-0175">Coiled coil</keyword>
<dbReference type="EMBL" id="RHFK02000020">
    <property type="protein sequence ID" value="TWW57681.1"/>
    <property type="molecule type" value="Genomic_DNA"/>
</dbReference>
<organism evidence="3 4">
    <name type="scientific">Takifugu flavidus</name>
    <name type="common">sansaifugu</name>
    <dbReference type="NCBI Taxonomy" id="433684"/>
    <lineage>
        <taxon>Eukaryota</taxon>
        <taxon>Metazoa</taxon>
        <taxon>Chordata</taxon>
        <taxon>Craniata</taxon>
        <taxon>Vertebrata</taxon>
        <taxon>Euteleostomi</taxon>
        <taxon>Actinopterygii</taxon>
        <taxon>Neopterygii</taxon>
        <taxon>Teleostei</taxon>
        <taxon>Neoteleostei</taxon>
        <taxon>Acanthomorphata</taxon>
        <taxon>Eupercaria</taxon>
        <taxon>Tetraodontiformes</taxon>
        <taxon>Tetradontoidea</taxon>
        <taxon>Tetraodontidae</taxon>
        <taxon>Takifugu</taxon>
    </lineage>
</organism>
<feature type="coiled-coil region" evidence="1">
    <location>
        <begin position="175"/>
        <end position="202"/>
    </location>
</feature>
<evidence type="ECO:0000256" key="2">
    <source>
        <dbReference type="SAM" id="MobiDB-lite"/>
    </source>
</evidence>
<evidence type="ECO:0000313" key="3">
    <source>
        <dbReference type="EMBL" id="TWW57681.1"/>
    </source>
</evidence>